<name>A0A1S3AEA8_ERIEU</name>
<evidence type="ECO:0000256" key="1">
    <source>
        <dbReference type="ARBA" id="ARBA00004613"/>
    </source>
</evidence>
<dbReference type="GO" id="GO:0007586">
    <property type="term" value="P:digestion"/>
    <property type="evidence" value="ECO:0007669"/>
    <property type="project" value="InterPro"/>
</dbReference>
<feature type="signal peptide" evidence="9">
    <location>
        <begin position="1"/>
        <end position="17"/>
    </location>
</feature>
<evidence type="ECO:0000256" key="3">
    <source>
        <dbReference type="ARBA" id="ARBA00011328"/>
    </source>
</evidence>
<dbReference type="OrthoDB" id="9837679at2759"/>
<dbReference type="GO" id="GO:0007189">
    <property type="term" value="P:adenylate cyclase-activating G protein-coupled receptor signaling pathway"/>
    <property type="evidence" value="ECO:0007669"/>
    <property type="project" value="Ensembl"/>
</dbReference>
<feature type="chain" id="PRO_5046764293" evidence="9">
    <location>
        <begin position="18"/>
        <end position="105"/>
    </location>
</feature>
<dbReference type="PANTHER" id="PTHR17575:SF0">
    <property type="entry name" value="UROCORTIN-2"/>
    <property type="match status" value="1"/>
</dbReference>
<comment type="function">
    <text evidence="7">Suppresses food intake, delays gastric emptying and decreases heat-induced edema. Might represent an endogenous ligand for maintaining homeostasis after stress.</text>
</comment>
<keyword evidence="4" id="KW-0964">Secreted</keyword>
<dbReference type="GO" id="GO:0051431">
    <property type="term" value="F:corticotropin-releasing hormone receptor 2 binding"/>
    <property type="evidence" value="ECO:0007669"/>
    <property type="project" value="InterPro"/>
</dbReference>
<evidence type="ECO:0000259" key="10">
    <source>
        <dbReference type="Pfam" id="PF00473"/>
    </source>
</evidence>
<protein>
    <submittedName>
        <fullName evidence="12">Urocortin-2</fullName>
    </submittedName>
</protein>
<evidence type="ECO:0000256" key="5">
    <source>
        <dbReference type="ARBA" id="ARBA00022702"/>
    </source>
</evidence>
<evidence type="ECO:0000313" key="12">
    <source>
        <dbReference type="RefSeq" id="XP_007533645.2"/>
    </source>
</evidence>
<dbReference type="PANTHER" id="PTHR17575">
    <property type="entry name" value="UROCORTIN-2 AND 3"/>
    <property type="match status" value="1"/>
</dbReference>
<dbReference type="InterPro" id="IPR024270">
    <property type="entry name" value="Urocortin_II/III"/>
</dbReference>
<comment type="subcellular location">
    <subcellularLocation>
        <location evidence="1">Secreted</location>
    </subcellularLocation>
</comment>
<evidence type="ECO:0000256" key="2">
    <source>
        <dbReference type="ARBA" id="ARBA00009287"/>
    </source>
</evidence>
<dbReference type="FunCoup" id="A0A1S3AEA8">
    <property type="interactions" value="1"/>
</dbReference>
<keyword evidence="6 9" id="KW-0732">Signal</keyword>
<dbReference type="RefSeq" id="XP_007533645.2">
    <property type="nucleotide sequence ID" value="XM_007533583.2"/>
</dbReference>
<feature type="domain" description="Corticotropin-releasing factor" evidence="10">
    <location>
        <begin position="66"/>
        <end position="102"/>
    </location>
</feature>
<comment type="subunit">
    <text evidence="3">Binds with high affinity to CRF receptors 2-alpha and 2-beta.</text>
</comment>
<evidence type="ECO:0000256" key="8">
    <source>
        <dbReference type="SAM" id="MobiDB-lite"/>
    </source>
</evidence>
<dbReference type="AlphaFoldDB" id="A0A1S3AEA8"/>
<gene>
    <name evidence="12" type="primary">UCN2</name>
</gene>
<keyword evidence="5" id="KW-0372">Hormone</keyword>
<evidence type="ECO:0000256" key="6">
    <source>
        <dbReference type="ARBA" id="ARBA00022729"/>
    </source>
</evidence>
<evidence type="ECO:0000256" key="9">
    <source>
        <dbReference type="SAM" id="SignalP"/>
    </source>
</evidence>
<comment type="similarity">
    <text evidence="2">Belongs to the sauvagine/corticotropin-releasing factor/urotensin I family.</text>
</comment>
<evidence type="ECO:0000313" key="11">
    <source>
        <dbReference type="Proteomes" id="UP001652624"/>
    </source>
</evidence>
<dbReference type="eggNOG" id="ENOG502R23K">
    <property type="taxonomic scope" value="Eukaryota"/>
</dbReference>
<evidence type="ECO:0000256" key="4">
    <source>
        <dbReference type="ARBA" id="ARBA00022525"/>
    </source>
</evidence>
<dbReference type="CTD" id="90226"/>
<dbReference type="STRING" id="9365.ENSEEUP00000007957"/>
<dbReference type="Proteomes" id="UP001652624">
    <property type="component" value="Chromosome 12"/>
</dbReference>
<evidence type="ECO:0000256" key="7">
    <source>
        <dbReference type="ARBA" id="ARBA00025160"/>
    </source>
</evidence>
<sequence>MTKWALLVLTALALGRALPVPSTSAPALQSLPQIISPASLSPVTSKSPSVPWGHASPGPRPGPRISLSLDVPIGLLRILLEQARARATRERATANARILAHIGRR</sequence>
<dbReference type="OMA" id="TWPWAAQ"/>
<proteinExistence type="inferred from homology"/>
<dbReference type="GO" id="GO:0005615">
    <property type="term" value="C:extracellular space"/>
    <property type="evidence" value="ECO:0007669"/>
    <property type="project" value="InterPro"/>
</dbReference>
<dbReference type="Pfam" id="PF00473">
    <property type="entry name" value="CRF"/>
    <property type="match status" value="1"/>
</dbReference>
<dbReference type="GO" id="GO:0042562">
    <property type="term" value="F:hormone binding"/>
    <property type="evidence" value="ECO:0007669"/>
    <property type="project" value="Ensembl"/>
</dbReference>
<dbReference type="GO" id="GO:0005179">
    <property type="term" value="F:hormone activity"/>
    <property type="evidence" value="ECO:0007669"/>
    <property type="project" value="UniProtKB-KW"/>
</dbReference>
<reference evidence="12" key="1">
    <citation type="submission" date="2025-08" db="UniProtKB">
        <authorList>
            <consortium name="RefSeq"/>
        </authorList>
    </citation>
    <scope>IDENTIFICATION</scope>
</reference>
<keyword evidence="11" id="KW-1185">Reference proteome</keyword>
<dbReference type="GeneID" id="103122970"/>
<accession>A0A1S3AEA8</accession>
<dbReference type="GO" id="GO:0009755">
    <property type="term" value="P:hormone-mediated signaling pathway"/>
    <property type="evidence" value="ECO:0007669"/>
    <property type="project" value="Ensembl"/>
</dbReference>
<dbReference type="InParanoid" id="A0A1S3AEA8"/>
<organism evidence="11 12">
    <name type="scientific">Erinaceus europaeus</name>
    <name type="common">Western European hedgehog</name>
    <dbReference type="NCBI Taxonomy" id="9365"/>
    <lineage>
        <taxon>Eukaryota</taxon>
        <taxon>Metazoa</taxon>
        <taxon>Chordata</taxon>
        <taxon>Craniata</taxon>
        <taxon>Vertebrata</taxon>
        <taxon>Euteleostomi</taxon>
        <taxon>Mammalia</taxon>
        <taxon>Eutheria</taxon>
        <taxon>Laurasiatheria</taxon>
        <taxon>Eulipotyphla</taxon>
        <taxon>Erinaceidae</taxon>
        <taxon>Erinaceinae</taxon>
        <taxon>Erinaceus</taxon>
    </lineage>
</organism>
<feature type="region of interest" description="Disordered" evidence="8">
    <location>
        <begin position="40"/>
        <end position="63"/>
    </location>
</feature>
<dbReference type="GO" id="GO:0031669">
    <property type="term" value="P:cellular response to nutrient levels"/>
    <property type="evidence" value="ECO:0007669"/>
    <property type="project" value="TreeGrafter"/>
</dbReference>
<dbReference type="InterPro" id="IPR000187">
    <property type="entry name" value="CRF"/>
</dbReference>